<gene>
    <name evidence="3" type="ORF">VCS650_LOCUS13092</name>
</gene>
<feature type="domain" description="Arb2" evidence="2">
    <location>
        <begin position="170"/>
        <end position="259"/>
    </location>
</feature>
<evidence type="ECO:0000259" key="2">
    <source>
        <dbReference type="Pfam" id="PF22749"/>
    </source>
</evidence>
<dbReference type="AlphaFoldDB" id="A0A814ESR2"/>
<dbReference type="InterPro" id="IPR053858">
    <property type="entry name" value="Arb2_dom"/>
</dbReference>
<dbReference type="PANTHER" id="PTHR21357:SF4">
    <property type="entry name" value="FAM172 FAMILY PROTEIN HOMOLOG CG10038"/>
    <property type="match status" value="1"/>
</dbReference>
<dbReference type="Pfam" id="PF22749">
    <property type="entry name" value="Arb2"/>
    <property type="match status" value="2"/>
</dbReference>
<evidence type="ECO:0000256" key="1">
    <source>
        <dbReference type="SAM" id="MobiDB-lite"/>
    </source>
</evidence>
<dbReference type="EMBL" id="CAJNON010000103">
    <property type="protein sequence ID" value="CAF0970202.1"/>
    <property type="molecule type" value="Genomic_DNA"/>
</dbReference>
<accession>A0A814ESR2</accession>
<protein>
    <recommendedName>
        <fullName evidence="2">Arb2 domain-containing protein</fullName>
    </recommendedName>
</protein>
<proteinExistence type="predicted"/>
<dbReference type="SUPFAM" id="SSF53474">
    <property type="entry name" value="alpha/beta-Hydrolases"/>
    <property type="match status" value="1"/>
</dbReference>
<evidence type="ECO:0000313" key="3">
    <source>
        <dbReference type="EMBL" id="CAF0970202.1"/>
    </source>
</evidence>
<dbReference type="GO" id="GO:0031048">
    <property type="term" value="P:regulatory ncRNA-mediated heterochromatin formation"/>
    <property type="evidence" value="ECO:0007669"/>
    <property type="project" value="TreeGrafter"/>
</dbReference>
<dbReference type="PANTHER" id="PTHR21357">
    <property type="entry name" value="FAM172 FAMILY PROTEIN HOMOLOG CG10038"/>
    <property type="match status" value="1"/>
</dbReference>
<dbReference type="Gene3D" id="3.40.50.1820">
    <property type="entry name" value="alpha/beta hydrolase"/>
    <property type="match status" value="1"/>
</dbReference>
<dbReference type="GO" id="GO:0005634">
    <property type="term" value="C:nucleus"/>
    <property type="evidence" value="ECO:0007669"/>
    <property type="project" value="TreeGrafter"/>
</dbReference>
<name>A0A814ESR2_9BILA</name>
<dbReference type="Proteomes" id="UP000663891">
    <property type="component" value="Unassembled WGS sequence"/>
</dbReference>
<feature type="domain" description="Arb2" evidence="2">
    <location>
        <begin position="38"/>
        <end position="168"/>
    </location>
</feature>
<dbReference type="InterPro" id="IPR048263">
    <property type="entry name" value="Arb2"/>
</dbReference>
<evidence type="ECO:0000313" key="4">
    <source>
        <dbReference type="Proteomes" id="UP000663891"/>
    </source>
</evidence>
<dbReference type="GO" id="GO:0035197">
    <property type="term" value="F:siRNA binding"/>
    <property type="evidence" value="ECO:0007669"/>
    <property type="project" value="TreeGrafter"/>
</dbReference>
<reference evidence="3" key="1">
    <citation type="submission" date="2021-02" db="EMBL/GenBank/DDBJ databases">
        <authorList>
            <person name="Nowell W R."/>
        </authorList>
    </citation>
    <scope>NUCLEOTIDE SEQUENCE</scope>
</reference>
<sequence length="305" mass="34781">MGACSSELNDNKETTNNSKRQRTQKTKNVQDTHIEYDSLEGYGYHFKNGKLVSIASDEPFKFNVYTDSEENQKRYESIGRSVDNAIFDLLESTCQLKRVSVPIDAKRDEQKSFIFVSNDLSTADYLMVIIHGTGVVRAGQWSRKLIINEGLEIGSQIEYIRRARTAGYAGSSTAEEHGCYVWENFVRKSHAKHVCIMAHSYGGAVVLEMASKFLKEFNERVFAIALTDSPMTVYGRRVNKKVLQMLKKKTINWITDTEKVDTDLGDSDCCQLRSAGHTIHEWTSHTAIDAIFKYFTEERQKLEQN</sequence>
<feature type="region of interest" description="Disordered" evidence="1">
    <location>
        <begin position="1"/>
        <end position="31"/>
    </location>
</feature>
<comment type="caution">
    <text evidence="3">The sequence shown here is derived from an EMBL/GenBank/DDBJ whole genome shotgun (WGS) entry which is preliminary data.</text>
</comment>
<dbReference type="InterPro" id="IPR029058">
    <property type="entry name" value="AB_hydrolase_fold"/>
</dbReference>
<organism evidence="3 4">
    <name type="scientific">Adineta steineri</name>
    <dbReference type="NCBI Taxonomy" id="433720"/>
    <lineage>
        <taxon>Eukaryota</taxon>
        <taxon>Metazoa</taxon>
        <taxon>Spiralia</taxon>
        <taxon>Gnathifera</taxon>
        <taxon>Rotifera</taxon>
        <taxon>Eurotatoria</taxon>
        <taxon>Bdelloidea</taxon>
        <taxon>Adinetida</taxon>
        <taxon>Adinetidae</taxon>
        <taxon>Adineta</taxon>
    </lineage>
</organism>
<dbReference type="OrthoDB" id="421951at2759"/>